<accession>A0A8H6I7C4</accession>
<evidence type="ECO:0000313" key="3">
    <source>
        <dbReference type="EMBL" id="KAF6759924.1"/>
    </source>
</evidence>
<feature type="compositionally biased region" description="Low complexity" evidence="1">
    <location>
        <begin position="273"/>
        <end position="317"/>
    </location>
</feature>
<feature type="region of interest" description="Disordered" evidence="1">
    <location>
        <begin position="269"/>
        <end position="398"/>
    </location>
</feature>
<comment type="caution">
    <text evidence="3">The sequence shown here is derived from an EMBL/GenBank/DDBJ whole genome shotgun (WGS) entry which is preliminary data.</text>
</comment>
<feature type="region of interest" description="Disordered" evidence="1">
    <location>
        <begin position="25"/>
        <end position="46"/>
    </location>
</feature>
<evidence type="ECO:0000256" key="1">
    <source>
        <dbReference type="SAM" id="MobiDB-lite"/>
    </source>
</evidence>
<sequence length="505" mass="54479">MPTATSTITTMGYNSHIPLKSAVKLSSTPPFTPSTPSSTVHGTSSSAAPLRSLYNRAARAFLHREIPLTHSLIQSAFHLLKPPVTVHDSLLDHRRKWDILRITLETTIYADPPAIDSLPESLRTLLAQSPQTLMTSIYTRSVALFTPTNATSQKFGSHSAYLPPTVLITLLYSSLKLECPEIGRRMTEEWLSRRESPMLLNGSVHAGDDSEEGGYDKVLEIYCLLILPKLGQWDYAKDFLQFESELSEPRREFLKSRLNAQHAEALASNKLGSPSSSPASSHAPTPRSHSPAPSASSASSSSSLSTTSTHTVTPSTPWGGQQSSSNLRQSVVNHSSSSSSDSSEGTATPRGKSRQSRAPNGIKARSRSTARTNNSSSASTSSSLSSAPRTVVRTNPVTSTTPNVLSLVRSYLAPHLTTSKITTFVILFILFPLLSWVLRVRHRRRKLAEGAGTPLLGAAGPTNVDLVRKRLQAAGSSDSSIVVKVGREVLRVVIDTVKMAGRGLV</sequence>
<dbReference type="AlphaFoldDB" id="A0A8H6I7C4"/>
<feature type="compositionally biased region" description="Low complexity" evidence="1">
    <location>
        <begin position="26"/>
        <end position="39"/>
    </location>
</feature>
<name>A0A8H6I7C4_9AGAR</name>
<organism evidence="3 4">
    <name type="scientific">Ephemerocybe angulata</name>
    <dbReference type="NCBI Taxonomy" id="980116"/>
    <lineage>
        <taxon>Eukaryota</taxon>
        <taxon>Fungi</taxon>
        <taxon>Dikarya</taxon>
        <taxon>Basidiomycota</taxon>
        <taxon>Agaricomycotina</taxon>
        <taxon>Agaricomycetes</taxon>
        <taxon>Agaricomycetidae</taxon>
        <taxon>Agaricales</taxon>
        <taxon>Agaricineae</taxon>
        <taxon>Psathyrellaceae</taxon>
        <taxon>Ephemerocybe</taxon>
    </lineage>
</organism>
<proteinExistence type="predicted"/>
<evidence type="ECO:0000256" key="2">
    <source>
        <dbReference type="SAM" id="Phobius"/>
    </source>
</evidence>
<keyword evidence="2" id="KW-0472">Membrane</keyword>
<dbReference type="EMBL" id="JACGCI010000014">
    <property type="protein sequence ID" value="KAF6759924.1"/>
    <property type="molecule type" value="Genomic_DNA"/>
</dbReference>
<keyword evidence="4" id="KW-1185">Reference proteome</keyword>
<protein>
    <submittedName>
        <fullName evidence="3">Uncharacterized protein</fullName>
    </submittedName>
</protein>
<dbReference type="Proteomes" id="UP000521943">
    <property type="component" value="Unassembled WGS sequence"/>
</dbReference>
<feature type="compositionally biased region" description="Low complexity" evidence="1">
    <location>
        <begin position="367"/>
        <end position="390"/>
    </location>
</feature>
<evidence type="ECO:0000313" key="4">
    <source>
        <dbReference type="Proteomes" id="UP000521943"/>
    </source>
</evidence>
<gene>
    <name evidence="3" type="ORF">DFP72DRAFT_884681</name>
</gene>
<keyword evidence="2" id="KW-1133">Transmembrane helix</keyword>
<reference evidence="3 4" key="1">
    <citation type="submission" date="2020-07" db="EMBL/GenBank/DDBJ databases">
        <title>Comparative genomics of pyrophilous fungi reveals a link between fire events and developmental genes.</title>
        <authorList>
            <consortium name="DOE Joint Genome Institute"/>
            <person name="Steindorff A.S."/>
            <person name="Carver A."/>
            <person name="Calhoun S."/>
            <person name="Stillman K."/>
            <person name="Liu H."/>
            <person name="Lipzen A."/>
            <person name="Pangilinan J."/>
            <person name="Labutti K."/>
            <person name="Bruns T.D."/>
            <person name="Grigoriev I.V."/>
        </authorList>
    </citation>
    <scope>NUCLEOTIDE SEQUENCE [LARGE SCALE GENOMIC DNA]</scope>
    <source>
        <strain evidence="3 4">CBS 144469</strain>
    </source>
</reference>
<feature type="compositionally biased region" description="Polar residues" evidence="1">
    <location>
        <begin position="318"/>
        <end position="334"/>
    </location>
</feature>
<dbReference type="OrthoDB" id="3981028at2759"/>
<feature type="transmembrane region" description="Helical" evidence="2">
    <location>
        <begin position="421"/>
        <end position="438"/>
    </location>
</feature>
<keyword evidence="2" id="KW-0812">Transmembrane</keyword>